<organism evidence="2 3">
    <name type="scientific">Aspergillus fumigatus</name>
    <name type="common">Neosartorya fumigata</name>
    <dbReference type="NCBI Taxonomy" id="746128"/>
    <lineage>
        <taxon>Eukaryota</taxon>
        <taxon>Fungi</taxon>
        <taxon>Dikarya</taxon>
        <taxon>Ascomycota</taxon>
        <taxon>Pezizomycotina</taxon>
        <taxon>Eurotiomycetes</taxon>
        <taxon>Eurotiomycetidae</taxon>
        <taxon>Eurotiales</taxon>
        <taxon>Aspergillaceae</taxon>
        <taxon>Aspergillus</taxon>
        <taxon>Aspergillus subgen. Fumigati</taxon>
    </lineage>
</organism>
<evidence type="ECO:0000313" key="3">
    <source>
        <dbReference type="Proteomes" id="UP000813423"/>
    </source>
</evidence>
<dbReference type="Pfam" id="PF11578">
    <property type="entry name" value="DUF3237"/>
    <property type="match status" value="1"/>
</dbReference>
<feature type="region of interest" description="Disordered" evidence="1">
    <location>
        <begin position="1"/>
        <end position="33"/>
    </location>
</feature>
<gene>
    <name evidence="2" type="ORF">KXV57_009746</name>
</gene>
<proteinExistence type="predicted"/>
<dbReference type="AlphaFoldDB" id="A0A9P8NBM3"/>
<comment type="caution">
    <text evidence="2">The sequence shown here is derived from an EMBL/GenBank/DDBJ whole genome shotgun (WGS) entry which is preliminary data.</text>
</comment>
<dbReference type="Proteomes" id="UP000813423">
    <property type="component" value="Unassembled WGS sequence"/>
</dbReference>
<name>A0A9P8NBM3_ASPFM</name>
<protein>
    <submittedName>
        <fullName evidence="2">Uncharacterized protein</fullName>
    </submittedName>
</protein>
<dbReference type="EMBL" id="JAIBSC010000099">
    <property type="protein sequence ID" value="KAH1898104.1"/>
    <property type="molecule type" value="Genomic_DNA"/>
</dbReference>
<sequence length="146" mass="15984">MPTTQIAPRREDQAGDSFTASTAPSPRKKSISVPPIERRVFRNIANITGGILKEPNLEETVLPVGGADWTTVMEGMQAAFPNQFPSPIDIETSQTMTLNARCTTKTADGHYLFVQAQSLPPWTGNTICQTRSREPSRETTVDSYTG</sequence>
<evidence type="ECO:0000256" key="1">
    <source>
        <dbReference type="SAM" id="MobiDB-lite"/>
    </source>
</evidence>
<reference evidence="2" key="1">
    <citation type="submission" date="2021-08" db="EMBL/GenBank/DDBJ databases">
        <title>Global Aspergillus fumigatus from environmental and clinical sources.</title>
        <authorList>
            <person name="Barber A."/>
            <person name="Sae-Ong T."/>
        </authorList>
    </citation>
    <scope>NUCLEOTIDE SEQUENCE</scope>
    <source>
        <strain evidence="2">NRZ-2016-071</strain>
    </source>
</reference>
<dbReference type="Gene3D" id="2.40.160.20">
    <property type="match status" value="1"/>
</dbReference>
<evidence type="ECO:0000313" key="2">
    <source>
        <dbReference type="EMBL" id="KAH1898104.1"/>
    </source>
</evidence>
<accession>A0A9P8NBM3</accession>